<reference evidence="2 3" key="2">
    <citation type="journal article" date="2010" name="Stand. Genomic Sci.">
        <title>Complete genome sequence of Xylanimonas cellulosilytica type strain (XIL07).</title>
        <authorList>
            <person name="Foster B."/>
            <person name="Pukall R."/>
            <person name="Abt B."/>
            <person name="Nolan M."/>
            <person name="Glavina Del Rio T."/>
            <person name="Chen F."/>
            <person name="Lucas S."/>
            <person name="Tice H."/>
            <person name="Pitluck S."/>
            <person name="Cheng J.-F."/>
            <person name="Chertkov O."/>
            <person name="Brettin T."/>
            <person name="Han C."/>
            <person name="Detter J.C."/>
            <person name="Bruce D."/>
            <person name="Goodwin L."/>
            <person name="Ivanova N."/>
            <person name="Mavromatis K."/>
            <person name="Pati A."/>
            <person name="Mikhailova N."/>
            <person name="Chen A."/>
            <person name="Palaniappan K."/>
            <person name="Land M."/>
            <person name="Hauser L."/>
            <person name="Chang Y.-J."/>
            <person name="Jeffries C.D."/>
            <person name="Chain P."/>
            <person name="Rohde M."/>
            <person name="Goeker M."/>
            <person name="Bristow J."/>
            <person name="Eisen J.A."/>
            <person name="Markowitz V."/>
            <person name="Hugenholtz P."/>
            <person name="Kyrpides N.C."/>
            <person name="Klenk H.-P."/>
            <person name="Lapidus A."/>
        </authorList>
    </citation>
    <scope>NUCLEOTIDE SEQUENCE [LARGE SCALE GENOMIC DNA]</scope>
    <source>
        <strain evidence="3">DSM 15894 / CECT 5975 / LMG 20990 / XIL07</strain>
    </source>
</reference>
<gene>
    <name evidence="2" type="ordered locus">Xcel_0025</name>
</gene>
<dbReference type="HOGENOM" id="CLU_1948017_0_0_11"/>
<reference evidence="3" key="1">
    <citation type="submission" date="2009-11" db="EMBL/GenBank/DDBJ databases">
        <title>The complete chromosome of Xylanimonas cellulosilytica DSM 15894.</title>
        <authorList>
            <consortium name="US DOE Joint Genome Institute (JGI-PGF)"/>
            <person name="Lucas S."/>
            <person name="Copeland A."/>
            <person name="Lapidus A."/>
            <person name="Glavina del Rio T."/>
            <person name="Dalin E."/>
            <person name="Tice H."/>
            <person name="Bruce D."/>
            <person name="Goodwin L."/>
            <person name="Pitluck S."/>
            <person name="Kyrpides N."/>
            <person name="Mavromatis K."/>
            <person name="Ivanova N."/>
            <person name="Mikhailova N."/>
            <person name="Foster B."/>
            <person name="Clum A."/>
            <person name="Brettin T."/>
            <person name="Detter J.C."/>
            <person name="Han C."/>
            <person name="Larimer F."/>
            <person name="Land M."/>
            <person name="Hauser L."/>
            <person name="Markowitz V."/>
            <person name="Cheng J.F."/>
            <person name="Hugenholtz P."/>
            <person name="Woyke T."/>
            <person name="Wu D."/>
            <person name="Gehrich-Schroeter G."/>
            <person name="Schneider S."/>
            <person name="Pukall S.R."/>
            <person name="Klenk H.P."/>
            <person name="Eisen J.A."/>
        </authorList>
    </citation>
    <scope>NUCLEOTIDE SEQUENCE [LARGE SCALE GENOMIC DNA]</scope>
    <source>
        <strain evidence="3">DSM 15894 / CECT 5975 / LMG 20990 / XIL07</strain>
    </source>
</reference>
<keyword evidence="1" id="KW-0732">Signal</keyword>
<evidence type="ECO:0000256" key="1">
    <source>
        <dbReference type="SAM" id="SignalP"/>
    </source>
</evidence>
<dbReference type="EMBL" id="CP001821">
    <property type="protein sequence ID" value="ACZ29066.1"/>
    <property type="molecule type" value="Genomic_DNA"/>
</dbReference>
<evidence type="ECO:0000313" key="2">
    <source>
        <dbReference type="EMBL" id="ACZ29066.1"/>
    </source>
</evidence>
<protein>
    <submittedName>
        <fullName evidence="2">Uncharacterized protein</fullName>
    </submittedName>
</protein>
<accession>D1BTC4</accession>
<dbReference type="Proteomes" id="UP000002255">
    <property type="component" value="Chromosome"/>
</dbReference>
<feature type="signal peptide" evidence="1">
    <location>
        <begin position="1"/>
        <end position="28"/>
    </location>
</feature>
<feature type="chain" id="PRO_5003021749" evidence="1">
    <location>
        <begin position="29"/>
        <end position="129"/>
    </location>
</feature>
<sequence length="129" mass="13304">MRRHLSRSAVAVGIALAGLLASTAPAHAAYSDVPVGSAGLWIAENYLGAPNATYANSVVLTSSNNLINSIVNNGRTSIAHFYDAANHTGVNISLNNPARGGQIRDPKLSNGTDATSANWANRISSADFG</sequence>
<organism evidence="2 3">
    <name type="scientific">Xylanimonas cellulosilytica (strain DSM 15894 / JCM 12276 / CECT 5975 / KCTC 9989 / LMG 20990 / NBRC 107835 / XIL07)</name>
    <dbReference type="NCBI Taxonomy" id="446471"/>
    <lineage>
        <taxon>Bacteria</taxon>
        <taxon>Bacillati</taxon>
        <taxon>Actinomycetota</taxon>
        <taxon>Actinomycetes</taxon>
        <taxon>Micrococcales</taxon>
        <taxon>Promicromonosporaceae</taxon>
        <taxon>Xylanimonas</taxon>
    </lineage>
</organism>
<name>D1BTC4_XYLCX</name>
<dbReference type="KEGG" id="xce:Xcel_0025"/>
<proteinExistence type="predicted"/>
<evidence type="ECO:0000313" key="3">
    <source>
        <dbReference type="Proteomes" id="UP000002255"/>
    </source>
</evidence>
<keyword evidence="3" id="KW-1185">Reference proteome</keyword>
<dbReference type="RefSeq" id="WP_012876811.1">
    <property type="nucleotide sequence ID" value="NC_013530.1"/>
</dbReference>
<dbReference type="AlphaFoldDB" id="D1BTC4"/>
<dbReference type="Pfam" id="PF03995">
    <property type="entry name" value="Inhibitor_I36"/>
    <property type="match status" value="1"/>
</dbReference>